<gene>
    <name evidence="3" type="ORF">OKA104_LOCUS6156</name>
</gene>
<evidence type="ECO:0000313" key="3">
    <source>
        <dbReference type="EMBL" id="CAF3591869.1"/>
    </source>
</evidence>
<evidence type="ECO:0000256" key="2">
    <source>
        <dbReference type="ARBA" id="ARBA00022737"/>
    </source>
</evidence>
<comment type="caution">
    <text evidence="3">The sequence shown here is derived from an EMBL/GenBank/DDBJ whole genome shotgun (WGS) entry which is preliminary data.</text>
</comment>
<dbReference type="SUPFAM" id="SSF117281">
    <property type="entry name" value="Kelch motif"/>
    <property type="match status" value="2"/>
</dbReference>
<proteinExistence type="predicted"/>
<dbReference type="InterPro" id="IPR006652">
    <property type="entry name" value="Kelch_1"/>
</dbReference>
<evidence type="ECO:0000313" key="4">
    <source>
        <dbReference type="Proteomes" id="UP000663881"/>
    </source>
</evidence>
<dbReference type="SMART" id="SM00612">
    <property type="entry name" value="Kelch"/>
    <property type="match status" value="6"/>
</dbReference>
<dbReference type="Gene3D" id="2.130.10.80">
    <property type="entry name" value="Galactose oxidase/kelch, beta-propeller"/>
    <property type="match status" value="4"/>
</dbReference>
<dbReference type="Gene3D" id="2.60.120.200">
    <property type="match status" value="1"/>
</dbReference>
<keyword evidence="2" id="KW-0677">Repeat</keyword>
<dbReference type="PANTHER" id="PTHR46344">
    <property type="entry name" value="OS02G0202900 PROTEIN"/>
    <property type="match status" value="1"/>
</dbReference>
<dbReference type="Pfam" id="PF01344">
    <property type="entry name" value="Kelch_1"/>
    <property type="match status" value="2"/>
</dbReference>
<organism evidence="3 4">
    <name type="scientific">Adineta steineri</name>
    <dbReference type="NCBI Taxonomy" id="433720"/>
    <lineage>
        <taxon>Eukaryota</taxon>
        <taxon>Metazoa</taxon>
        <taxon>Spiralia</taxon>
        <taxon>Gnathifera</taxon>
        <taxon>Rotifera</taxon>
        <taxon>Eurotatoria</taxon>
        <taxon>Bdelloidea</taxon>
        <taxon>Adinetida</taxon>
        <taxon>Adinetidae</taxon>
        <taxon>Adineta</taxon>
    </lineage>
</organism>
<keyword evidence="1" id="KW-0880">Kelch repeat</keyword>
<dbReference type="AlphaFoldDB" id="A0A818MM21"/>
<reference evidence="3" key="1">
    <citation type="submission" date="2021-02" db="EMBL/GenBank/DDBJ databases">
        <authorList>
            <person name="Nowell W R."/>
        </authorList>
    </citation>
    <scope>NUCLEOTIDE SEQUENCE</scope>
</reference>
<accession>A0A818MM21</accession>
<dbReference type="Pfam" id="PF24681">
    <property type="entry name" value="Kelch_KLHDC2_KLHL20_DRC7"/>
    <property type="match status" value="1"/>
</dbReference>
<dbReference type="InterPro" id="IPR015915">
    <property type="entry name" value="Kelch-typ_b-propeller"/>
</dbReference>
<dbReference type="SUPFAM" id="SSF49899">
    <property type="entry name" value="Concanavalin A-like lectins/glucanases"/>
    <property type="match status" value="1"/>
</dbReference>
<sequence length="764" mass="80482">MSLWVQRTSIGGGTLVHYSSQADGTGWCIAPMGFSSAGNIVATVYKPDNHVTGPVLSVNTWTHIATTYSQKNGLTLYVNGASVGSTGAQPNDASGAVVILTLGNSLSGSSGCGFQSITPGTFSGYLDEFRVYSRELSATEVFALFVDKTCTDGLMNGDETDIDCGGSCFKCTVGQNCTLPKDCNNVQCINDICAIPTCTDGIKNQDEADVDCGGSTCTKRCSLEQGCLSNTDCTTDNCDTTAKKCSGAWVKIASDSAMVAYCTGLGSELSATLSACESYCLSMSGCNAVDWHAGGSSGCTIRQCSYYPPKYASHSGWEVWAITTGTSITTDLVWVKVASEGLMGDVNCAEVGSDKSVIWSDCESACLALSSCNTIDFSYGGTQCTYRHCTTYPPKYQSVSGWDVWAITTGTSTTTNTTTTTTVNPLWTTVGQMSIGREVHTASVLADGTVLVAGGQSTSRNGIQSAELYNPTTKTWTTVGQLSNGRYYHTASILSDGTVLVSGGTFDGNNALQSAELYNPTTQTWTTVDQMSNGRFYHTASRLADGTVLVTGGLAGPHNGLKSAELYNPTTQTWTTVDPMRHARSAHTASILSDSTVLVAGGQRNDGNGLQSAELYNSTTQTWKYVGQMSDARYSHTASILLDGTVLVAGGRPGVYTGLQTAELYNPTAQTWTTVGQMSDGRIYPAGSILTDGTVLVTGGSTGSVTLQSAELYNPTTQTWTTVAQMNDARYHHTSSILEDGTVLVTGGKVNTVYLQSTEFCTPI</sequence>
<dbReference type="InterPro" id="IPR037293">
    <property type="entry name" value="Gal_Oxidase_central_sf"/>
</dbReference>
<evidence type="ECO:0000256" key="1">
    <source>
        <dbReference type="ARBA" id="ARBA00022441"/>
    </source>
</evidence>
<dbReference type="EMBL" id="CAJOAY010000223">
    <property type="protein sequence ID" value="CAF3591869.1"/>
    <property type="molecule type" value="Genomic_DNA"/>
</dbReference>
<protein>
    <submittedName>
        <fullName evidence="3">Uncharacterized protein</fullName>
    </submittedName>
</protein>
<dbReference type="Proteomes" id="UP000663881">
    <property type="component" value="Unassembled WGS sequence"/>
</dbReference>
<dbReference type="PANTHER" id="PTHR46344:SF27">
    <property type="entry name" value="KELCH REPEAT SUPERFAMILY PROTEIN"/>
    <property type="match status" value="1"/>
</dbReference>
<dbReference type="InterPro" id="IPR013320">
    <property type="entry name" value="ConA-like_dom_sf"/>
</dbReference>
<name>A0A818MM21_9BILA</name>
<dbReference type="Pfam" id="PF13385">
    <property type="entry name" value="Laminin_G_3"/>
    <property type="match status" value="1"/>
</dbReference>